<dbReference type="InParanoid" id="A0A0V0QVB0"/>
<feature type="transmembrane region" description="Helical" evidence="2">
    <location>
        <begin position="12"/>
        <end position="35"/>
    </location>
</feature>
<dbReference type="PANTHER" id="PTHR43215">
    <property type="entry name" value="RADIAL SPOKE HEAD 1 HOMOLOG"/>
    <property type="match status" value="1"/>
</dbReference>
<reference evidence="4 5" key="1">
    <citation type="journal article" date="2015" name="Sci. Rep.">
        <title>Genome of the facultative scuticociliatosis pathogen Pseudocohnilembus persalinus provides insight into its virulence through horizontal gene transfer.</title>
        <authorList>
            <person name="Xiong J."/>
            <person name="Wang G."/>
            <person name="Cheng J."/>
            <person name="Tian M."/>
            <person name="Pan X."/>
            <person name="Warren A."/>
            <person name="Jiang C."/>
            <person name="Yuan D."/>
            <person name="Miao W."/>
        </authorList>
    </citation>
    <scope>NUCLEOTIDE SEQUENCE [LARGE SCALE GENOMIC DNA]</scope>
    <source>
        <strain evidence="4">36N120E</strain>
    </source>
</reference>
<feature type="transmembrane region" description="Helical" evidence="2">
    <location>
        <begin position="75"/>
        <end position="102"/>
    </location>
</feature>
<evidence type="ECO:0000256" key="1">
    <source>
        <dbReference type="ARBA" id="ARBA00022737"/>
    </source>
</evidence>
<evidence type="ECO:0000313" key="5">
    <source>
        <dbReference type="Proteomes" id="UP000054937"/>
    </source>
</evidence>
<dbReference type="PROSITE" id="PS50011">
    <property type="entry name" value="PROTEIN_KINASE_DOM"/>
    <property type="match status" value="1"/>
</dbReference>
<dbReference type="InterPro" id="IPR011009">
    <property type="entry name" value="Kinase-like_dom_sf"/>
</dbReference>
<feature type="domain" description="Protein kinase" evidence="3">
    <location>
        <begin position="121"/>
        <end position="425"/>
    </location>
</feature>
<keyword evidence="4" id="KW-0418">Kinase</keyword>
<dbReference type="Pfam" id="PF02493">
    <property type="entry name" value="MORN"/>
    <property type="match status" value="5"/>
</dbReference>
<dbReference type="Pfam" id="PF00069">
    <property type="entry name" value="Pkinase"/>
    <property type="match status" value="1"/>
</dbReference>
<dbReference type="Gene3D" id="1.10.510.10">
    <property type="entry name" value="Transferase(Phosphotransferase) domain 1"/>
    <property type="match status" value="1"/>
</dbReference>
<proteinExistence type="predicted"/>
<comment type="caution">
    <text evidence="4">The sequence shown here is derived from an EMBL/GenBank/DDBJ whole genome shotgun (WGS) entry which is preliminary data.</text>
</comment>
<dbReference type="OrthoDB" id="4062651at2759"/>
<keyword evidence="5" id="KW-1185">Reference proteome</keyword>
<dbReference type="Gene3D" id="3.30.200.20">
    <property type="entry name" value="Phosphorylase Kinase, domain 1"/>
    <property type="match status" value="1"/>
</dbReference>
<keyword evidence="4" id="KW-0808">Transferase</keyword>
<dbReference type="GO" id="GO:0005524">
    <property type="term" value="F:ATP binding"/>
    <property type="evidence" value="ECO:0007669"/>
    <property type="project" value="InterPro"/>
</dbReference>
<dbReference type="PROSITE" id="PS00108">
    <property type="entry name" value="PROTEIN_KINASE_ST"/>
    <property type="match status" value="1"/>
</dbReference>
<keyword evidence="2" id="KW-0472">Membrane</keyword>
<dbReference type="InterPro" id="IPR000719">
    <property type="entry name" value="Prot_kinase_dom"/>
</dbReference>
<protein>
    <submittedName>
        <fullName evidence="4">Protein kinase-like domain</fullName>
    </submittedName>
</protein>
<dbReference type="PANTHER" id="PTHR43215:SF14">
    <property type="entry name" value="RADIAL SPOKE HEAD 1 HOMOLOG"/>
    <property type="match status" value="1"/>
</dbReference>
<dbReference type="SUPFAM" id="SSF82185">
    <property type="entry name" value="Histone H3 K4-specific methyltransferase SET7/9 N-terminal domain"/>
    <property type="match status" value="1"/>
</dbReference>
<keyword evidence="1" id="KW-0677">Repeat</keyword>
<dbReference type="InterPro" id="IPR003409">
    <property type="entry name" value="MORN"/>
</dbReference>
<sequence>MPATSTCKARSIMILHFIFSLAWTLLGIQTLMVSIDYLDNDKYEIMDTDITQEVYNWPVISLNYFSLDSEQTTNILAVIYGCIILISGIVAVLLTCWTRIFALRHLQYLKSQNYIQQNFEVNWEKSLGSEGNDQVYQAESKPPNGKKLAIKNIVIKNDDHPQFQTQILAEINAKKFQNHQNITKSQEIFYTKLDDLGQYNIFVVMERGFTDLQKVIENKYLYKTNYLPDQLIQLILQIFEGLQHMHTKNNECQKRQLKLHQIDILEKDFYHKDIKPENILIFKQDNQLILKLADFGTNIQNFKDYCLFSREFGTSAYLPKEIKTASIDDKINLQKVDIYSAALSALMLASHPCINPEDIRNFAKSSHCDWNWNKIFQNGQNEQNIEIIQYLLKAVDKDPRKRPSISEIIKKMKSIKVSKKKYDFMDGQFFGYLDVLNRKQNYGTFIYENGSKYEGNFENDLKNGYGKQTYLNGTYEGNWVKNQKNGHGKFTWLNNDTYIGQWVNDQKEGQGEIIYNTQEKYQGQFKQNEFHGIGKFTHQNGSYYFGNWDRGLKHGNGFFFENEENQYIGEWYYGDLDHLLKSKEHHKPAAIHIQSNIYLNQIYVYVLYFS</sequence>
<evidence type="ECO:0000313" key="4">
    <source>
        <dbReference type="EMBL" id="KRX06271.1"/>
    </source>
</evidence>
<keyword evidence="2" id="KW-0812">Transmembrane</keyword>
<dbReference type="SMART" id="SM00220">
    <property type="entry name" value="S_TKc"/>
    <property type="match status" value="1"/>
</dbReference>
<dbReference type="EMBL" id="LDAU01000097">
    <property type="protein sequence ID" value="KRX06271.1"/>
    <property type="molecule type" value="Genomic_DNA"/>
</dbReference>
<dbReference type="GO" id="GO:0004672">
    <property type="term" value="F:protein kinase activity"/>
    <property type="evidence" value="ECO:0007669"/>
    <property type="project" value="InterPro"/>
</dbReference>
<accession>A0A0V0QVB0</accession>
<evidence type="ECO:0000259" key="3">
    <source>
        <dbReference type="PROSITE" id="PS50011"/>
    </source>
</evidence>
<gene>
    <name evidence="4" type="ORF">PPERSA_06242</name>
</gene>
<dbReference type="InterPro" id="IPR008271">
    <property type="entry name" value="Ser/Thr_kinase_AS"/>
</dbReference>
<dbReference type="CDD" id="cd00180">
    <property type="entry name" value="PKc"/>
    <property type="match status" value="1"/>
</dbReference>
<dbReference type="SUPFAM" id="SSF56112">
    <property type="entry name" value="Protein kinase-like (PK-like)"/>
    <property type="match status" value="1"/>
</dbReference>
<dbReference type="SMART" id="SM00698">
    <property type="entry name" value="MORN"/>
    <property type="match status" value="5"/>
</dbReference>
<dbReference type="AlphaFoldDB" id="A0A0V0QVB0"/>
<dbReference type="Gene3D" id="2.20.110.10">
    <property type="entry name" value="Histone H3 K4-specific methyltransferase SET7/9 N-terminal domain"/>
    <property type="match status" value="3"/>
</dbReference>
<name>A0A0V0QVB0_PSEPJ</name>
<keyword evidence="2" id="KW-1133">Transmembrane helix</keyword>
<dbReference type="Proteomes" id="UP000054937">
    <property type="component" value="Unassembled WGS sequence"/>
</dbReference>
<organism evidence="4 5">
    <name type="scientific">Pseudocohnilembus persalinus</name>
    <name type="common">Ciliate</name>
    <dbReference type="NCBI Taxonomy" id="266149"/>
    <lineage>
        <taxon>Eukaryota</taxon>
        <taxon>Sar</taxon>
        <taxon>Alveolata</taxon>
        <taxon>Ciliophora</taxon>
        <taxon>Intramacronucleata</taxon>
        <taxon>Oligohymenophorea</taxon>
        <taxon>Scuticociliatia</taxon>
        <taxon>Philasterida</taxon>
        <taxon>Pseudocohnilembidae</taxon>
        <taxon>Pseudocohnilembus</taxon>
    </lineage>
</organism>
<evidence type="ECO:0000256" key="2">
    <source>
        <dbReference type="SAM" id="Phobius"/>
    </source>
</evidence>